<dbReference type="PRINTS" id="PR00411">
    <property type="entry name" value="PNDRDTASEI"/>
</dbReference>
<dbReference type="EMBL" id="CP025761">
    <property type="protein sequence ID" value="KGB79749.1"/>
    <property type="molecule type" value="Genomic_DNA"/>
</dbReference>
<dbReference type="OrthoDB" id="202203at2759"/>
<reference evidence="3 4" key="2">
    <citation type="journal article" date="2018" name="Proc. Natl. Acad. Sci.">
        <title>RNAi is a critical determinant of centromere evolution in closely related fungi.</title>
        <authorList>
            <person name="Yadav V."/>
            <person name="Sun S."/>
            <person name="Billmyre R.B."/>
            <person name="Thimmappa B.C."/>
            <person name="Shea T."/>
            <person name="Lintner R."/>
            <person name="Bakkeren G."/>
            <person name="Cuomo C.A."/>
            <person name="Heitman J."/>
            <person name="Sanyal K."/>
        </authorList>
    </citation>
    <scope>NUCLEOTIDE SEQUENCE [LARGE SCALE GENOMIC DNA]</scope>
    <source>
        <strain evidence="3 4">R265</strain>
    </source>
</reference>
<dbReference type="STRING" id="294750.A0A095CK84"/>
<dbReference type="GO" id="GO:0005737">
    <property type="term" value="C:cytoplasm"/>
    <property type="evidence" value="ECO:0007669"/>
    <property type="project" value="TreeGrafter"/>
</dbReference>
<dbReference type="KEGG" id="cdeu:CNBG_5587"/>
<dbReference type="FunFam" id="3.50.50.60:FF:000380">
    <property type="entry name" value="Chromosome 1, whole genome shotgun sequence"/>
    <property type="match status" value="1"/>
</dbReference>
<dbReference type="InterPro" id="IPR023753">
    <property type="entry name" value="FAD/NAD-binding_dom"/>
</dbReference>
<dbReference type="GeneID" id="88181726"/>
<feature type="region of interest" description="Disordered" evidence="1">
    <location>
        <begin position="366"/>
        <end position="385"/>
    </location>
</feature>
<evidence type="ECO:0000259" key="2">
    <source>
        <dbReference type="Pfam" id="PF07992"/>
    </source>
</evidence>
<reference evidence="3 4" key="1">
    <citation type="journal article" date="2011" name="MBio">
        <title>Genome variation in Cryptococcus gattii, an emerging pathogen of immunocompetent hosts.</title>
        <authorList>
            <person name="D'Souza C.A."/>
            <person name="Kronstad J.W."/>
            <person name="Taylor G."/>
            <person name="Warren R."/>
            <person name="Yuen M."/>
            <person name="Hu G."/>
            <person name="Jung W.H."/>
            <person name="Sham A."/>
            <person name="Kidd S.E."/>
            <person name="Tangen K."/>
            <person name="Lee N."/>
            <person name="Zeilmaker T."/>
            <person name="Sawkins J."/>
            <person name="McVicker G."/>
            <person name="Shah S."/>
            <person name="Gnerre S."/>
            <person name="Griggs A."/>
            <person name="Zeng Q."/>
            <person name="Bartlett K."/>
            <person name="Li W."/>
            <person name="Wang X."/>
            <person name="Heitman J."/>
            <person name="Stajich J.E."/>
            <person name="Fraser J.A."/>
            <person name="Meyer W."/>
            <person name="Carter D."/>
            <person name="Schein J."/>
            <person name="Krzywinski M."/>
            <person name="Kwon-Chung K.J."/>
            <person name="Varma A."/>
            <person name="Wang J."/>
            <person name="Brunham R."/>
            <person name="Fyfe M."/>
            <person name="Ouellette B.F."/>
            <person name="Siddiqui A."/>
            <person name="Marra M."/>
            <person name="Jones S."/>
            <person name="Holt R."/>
            <person name="Birren B.W."/>
            <person name="Galagan J.E."/>
            <person name="Cuomo C.A."/>
        </authorList>
    </citation>
    <scope>NUCLEOTIDE SEQUENCE [LARGE SCALE GENOMIC DNA]</scope>
    <source>
        <strain evidence="3 4">R265</strain>
    </source>
</reference>
<gene>
    <name evidence="3" type="ORF">CNBG_5587</name>
</gene>
<dbReference type="HOGENOM" id="CLU_019845_0_1_1"/>
<feature type="region of interest" description="Disordered" evidence="1">
    <location>
        <begin position="66"/>
        <end position="93"/>
    </location>
</feature>
<sequence>MAQSSMRTVVVLGASYGGCHASKMLAEELPPNWRLIAIDRNSHFNHVYAFPRFTVKSQHAPKGFIPYKRMLDPQPKGSSDPLTPPQSPPVESATLSDEFSARSRHQFIQACVIKLTSREVTFVRPTHQASSSISTTGNMAYGEFDGPEETIKFDYLIYALGSTLPDPVNVWQPIDEGAIGEQRKPGTKKRGLRFMELQEENFRQADRILIVGGGALGIEFASDLKDLYPEKKITLLHSRTRVMPLYPLELHTIIIEALRKMGVEVVLGERVMTWPDEPETLDGKTKYVTTDKGRTFEADIVLPCTGQKPHVSLMAEVNPALISPATSRIRVLPTQQVHPGPIPPAKVGSAADQLAQLSLGPAPFTPPSSDVASFEASSGTGHSEVAQEEDYSHIFAIGDCAETKAIQAGHTAYWMGEVAARNILRLIAKEEGGEKKDEPLENYEPGPPAIKITLGISNAVVANGDGVTINNDGVEDMHSLVMWPTCNAEGMDINE</sequence>
<keyword evidence="4" id="KW-1185">Reference proteome</keyword>
<dbReference type="Gene3D" id="3.50.50.60">
    <property type="entry name" value="FAD/NAD(P)-binding domain"/>
    <property type="match status" value="3"/>
</dbReference>
<evidence type="ECO:0000256" key="1">
    <source>
        <dbReference type="SAM" id="MobiDB-lite"/>
    </source>
</evidence>
<evidence type="ECO:0000313" key="4">
    <source>
        <dbReference type="Proteomes" id="UP000029445"/>
    </source>
</evidence>
<feature type="compositionally biased region" description="Polar residues" evidence="1">
    <location>
        <begin position="367"/>
        <end position="381"/>
    </location>
</feature>
<name>A0A095CK84_CRYD2</name>
<dbReference type="GO" id="GO:0004174">
    <property type="term" value="F:electron-transferring-flavoprotein dehydrogenase activity"/>
    <property type="evidence" value="ECO:0007669"/>
    <property type="project" value="TreeGrafter"/>
</dbReference>
<feature type="domain" description="FAD/NAD(P)-binding" evidence="2">
    <location>
        <begin position="8"/>
        <end position="314"/>
    </location>
</feature>
<dbReference type="InterPro" id="IPR036188">
    <property type="entry name" value="FAD/NAD-bd_sf"/>
</dbReference>
<dbReference type="Pfam" id="PF07992">
    <property type="entry name" value="Pyr_redox_2"/>
    <property type="match status" value="1"/>
</dbReference>
<organism evidence="3 4">
    <name type="scientific">Cryptococcus deuterogattii (strain R265)</name>
    <name type="common">Cryptococcus gattii VGII (strain R265)</name>
    <dbReference type="NCBI Taxonomy" id="294750"/>
    <lineage>
        <taxon>Eukaryota</taxon>
        <taxon>Fungi</taxon>
        <taxon>Dikarya</taxon>
        <taxon>Basidiomycota</taxon>
        <taxon>Agaricomycotina</taxon>
        <taxon>Tremellomycetes</taxon>
        <taxon>Tremellales</taxon>
        <taxon>Cryptococcaceae</taxon>
        <taxon>Cryptococcus</taxon>
        <taxon>Cryptococcus gattii species complex</taxon>
    </lineage>
</organism>
<dbReference type="VEuPathDB" id="FungiDB:CNBG_5587"/>
<proteinExistence type="predicted"/>
<dbReference type="PRINTS" id="PR00368">
    <property type="entry name" value="FADPNR"/>
</dbReference>
<dbReference type="RefSeq" id="XP_062885406.1">
    <property type="nucleotide sequence ID" value="XM_063029451.1"/>
</dbReference>
<dbReference type="OMA" id="DRNSHAN"/>
<dbReference type="GO" id="GO:0050660">
    <property type="term" value="F:flavin adenine dinucleotide binding"/>
    <property type="evidence" value="ECO:0007669"/>
    <property type="project" value="TreeGrafter"/>
</dbReference>
<evidence type="ECO:0000313" key="3">
    <source>
        <dbReference type="EMBL" id="KGB79749.1"/>
    </source>
</evidence>
<dbReference type="Gene3D" id="3.50.50.100">
    <property type="match status" value="1"/>
</dbReference>
<dbReference type="Proteomes" id="UP000029445">
    <property type="component" value="Chromosome 3"/>
</dbReference>
<dbReference type="PANTHER" id="PTHR43735:SF2">
    <property type="entry name" value="FE-REGULATED PROTEIN 8"/>
    <property type="match status" value="1"/>
</dbReference>
<dbReference type="PANTHER" id="PTHR43735">
    <property type="entry name" value="APOPTOSIS-INDUCING FACTOR 1"/>
    <property type="match status" value="1"/>
</dbReference>
<dbReference type="FunFam" id="3.50.50.100:FF:000029">
    <property type="entry name" value="Type-II NADH dehydrogenase"/>
    <property type="match status" value="1"/>
</dbReference>
<dbReference type="SUPFAM" id="SSF51905">
    <property type="entry name" value="FAD/NAD(P)-binding domain"/>
    <property type="match status" value="1"/>
</dbReference>
<protein>
    <submittedName>
        <fullName evidence="3">Oxidoreductase</fullName>
    </submittedName>
</protein>
<dbReference type="AlphaFoldDB" id="A0A095CK84"/>
<accession>A0A095CK84</accession>